<reference evidence="2" key="1">
    <citation type="submission" date="2019-10" db="EMBL/GenBank/DDBJ databases">
        <title>The sequence and de novo assembly of the wild yak genome.</title>
        <authorList>
            <person name="Liu Y."/>
        </authorList>
    </citation>
    <scope>NUCLEOTIDE SEQUENCE [LARGE SCALE GENOMIC DNA]</scope>
    <source>
        <strain evidence="2">WY2019</strain>
    </source>
</reference>
<feature type="compositionally biased region" description="Polar residues" evidence="1">
    <location>
        <begin position="46"/>
        <end position="60"/>
    </location>
</feature>
<gene>
    <name evidence="2" type="ORF">E5288_WYG014810</name>
</gene>
<evidence type="ECO:0000256" key="1">
    <source>
        <dbReference type="SAM" id="MobiDB-lite"/>
    </source>
</evidence>
<keyword evidence="3" id="KW-1185">Reference proteome</keyword>
<accession>A0A6B0S377</accession>
<dbReference type="Proteomes" id="UP000322234">
    <property type="component" value="Unassembled WGS sequence"/>
</dbReference>
<evidence type="ECO:0000313" key="3">
    <source>
        <dbReference type="Proteomes" id="UP000322234"/>
    </source>
</evidence>
<feature type="region of interest" description="Disordered" evidence="1">
    <location>
        <begin position="43"/>
        <end position="72"/>
    </location>
</feature>
<dbReference type="AlphaFoldDB" id="A0A6B0S377"/>
<organism evidence="2 3">
    <name type="scientific">Bos mutus</name>
    <name type="common">wild yak</name>
    <dbReference type="NCBI Taxonomy" id="72004"/>
    <lineage>
        <taxon>Eukaryota</taxon>
        <taxon>Metazoa</taxon>
        <taxon>Chordata</taxon>
        <taxon>Craniata</taxon>
        <taxon>Vertebrata</taxon>
        <taxon>Euteleostomi</taxon>
        <taxon>Mammalia</taxon>
        <taxon>Eutheria</taxon>
        <taxon>Laurasiatheria</taxon>
        <taxon>Artiodactyla</taxon>
        <taxon>Ruminantia</taxon>
        <taxon>Pecora</taxon>
        <taxon>Bovidae</taxon>
        <taxon>Bovinae</taxon>
        <taxon>Bos</taxon>
    </lineage>
</organism>
<proteinExistence type="predicted"/>
<dbReference type="EMBL" id="VBQZ03000134">
    <property type="protein sequence ID" value="MXQ95417.1"/>
    <property type="molecule type" value="Genomic_DNA"/>
</dbReference>
<comment type="caution">
    <text evidence="2">The sequence shown here is derived from an EMBL/GenBank/DDBJ whole genome shotgun (WGS) entry which is preliminary data.</text>
</comment>
<sequence>MISDLKGYKCTPTVFRVEALQAKGRPSTVTCRAAVSKYDPMRRTVTAENEPSSSTGSISHELQALEPSFLQS</sequence>
<evidence type="ECO:0000313" key="2">
    <source>
        <dbReference type="EMBL" id="MXQ95417.1"/>
    </source>
</evidence>
<name>A0A6B0S377_9CETA</name>
<protein>
    <submittedName>
        <fullName evidence="2">Uncharacterized protein</fullName>
    </submittedName>
</protein>